<dbReference type="RefSeq" id="WP_044192760.1">
    <property type="nucleotide sequence ID" value="NZ_AUAE01000035.1"/>
</dbReference>
<dbReference type="InterPro" id="IPR007627">
    <property type="entry name" value="RNA_pol_sigma70_r2"/>
</dbReference>
<keyword evidence="2" id="KW-0805">Transcription regulation</keyword>
<protein>
    <submittedName>
        <fullName evidence="7">RNA polymerase sigma-70 factor</fullName>
    </submittedName>
</protein>
<accession>A0A0F5IPF6</accession>
<evidence type="ECO:0000256" key="3">
    <source>
        <dbReference type="ARBA" id="ARBA00023082"/>
    </source>
</evidence>
<proteinExistence type="inferred from homology"/>
<evidence type="ECO:0000259" key="5">
    <source>
        <dbReference type="Pfam" id="PF04542"/>
    </source>
</evidence>
<dbReference type="GO" id="GO:0016987">
    <property type="term" value="F:sigma factor activity"/>
    <property type="evidence" value="ECO:0007669"/>
    <property type="project" value="UniProtKB-KW"/>
</dbReference>
<dbReference type="Proteomes" id="UP000033035">
    <property type="component" value="Unassembled WGS sequence"/>
</dbReference>
<dbReference type="PANTHER" id="PTHR43133">
    <property type="entry name" value="RNA POLYMERASE ECF-TYPE SIGMA FACTO"/>
    <property type="match status" value="1"/>
</dbReference>
<evidence type="ECO:0000256" key="2">
    <source>
        <dbReference type="ARBA" id="ARBA00023015"/>
    </source>
</evidence>
<dbReference type="InterPro" id="IPR013249">
    <property type="entry name" value="RNA_pol_sigma70_r4_t2"/>
</dbReference>
<reference evidence="7 8" key="1">
    <citation type="submission" date="2013-04" db="EMBL/GenBank/DDBJ databases">
        <title>The Genome Sequence of Parabacteroides gordonii DSM 23371.</title>
        <authorList>
            <consortium name="The Broad Institute Genomics Platform"/>
            <person name="Earl A."/>
            <person name="Ward D."/>
            <person name="Feldgarden M."/>
            <person name="Gevers D."/>
            <person name="Martens E."/>
            <person name="Sakamoto M."/>
            <person name="Benno Y."/>
            <person name="Suzuki N."/>
            <person name="Matsunaga N."/>
            <person name="Koshihara K."/>
            <person name="Seki M."/>
            <person name="Komiya H."/>
            <person name="Walker B."/>
            <person name="Young S."/>
            <person name="Zeng Q."/>
            <person name="Gargeya S."/>
            <person name="Fitzgerald M."/>
            <person name="Haas B."/>
            <person name="Abouelleil A."/>
            <person name="Allen A.W."/>
            <person name="Alvarado L."/>
            <person name="Arachchi H.M."/>
            <person name="Berlin A.M."/>
            <person name="Chapman S.B."/>
            <person name="Gainer-Dewar J."/>
            <person name="Goldberg J."/>
            <person name="Griggs A."/>
            <person name="Gujja S."/>
            <person name="Hansen M."/>
            <person name="Howarth C."/>
            <person name="Imamovic A."/>
            <person name="Ireland A."/>
            <person name="Larimer J."/>
            <person name="McCowan C."/>
            <person name="Murphy C."/>
            <person name="Pearson M."/>
            <person name="Poon T.W."/>
            <person name="Priest M."/>
            <person name="Roberts A."/>
            <person name="Saif S."/>
            <person name="Shea T."/>
            <person name="Sisk P."/>
            <person name="Sykes S."/>
            <person name="Wortman J."/>
            <person name="Nusbaum C."/>
            <person name="Birren B."/>
        </authorList>
    </citation>
    <scope>NUCLEOTIDE SEQUENCE [LARGE SCALE GENOMIC DNA]</scope>
    <source>
        <strain evidence="7 8">MS-1</strain>
    </source>
</reference>
<dbReference type="Pfam" id="PF08281">
    <property type="entry name" value="Sigma70_r4_2"/>
    <property type="match status" value="1"/>
</dbReference>
<evidence type="ECO:0000256" key="4">
    <source>
        <dbReference type="ARBA" id="ARBA00023163"/>
    </source>
</evidence>
<dbReference type="InterPro" id="IPR036388">
    <property type="entry name" value="WH-like_DNA-bd_sf"/>
</dbReference>
<dbReference type="NCBIfam" id="TIGR02985">
    <property type="entry name" value="Sig70_bacteroi1"/>
    <property type="match status" value="1"/>
</dbReference>
<dbReference type="PATRIC" id="fig|1203610.3.peg.5116"/>
<dbReference type="InterPro" id="IPR013325">
    <property type="entry name" value="RNA_pol_sigma_r2"/>
</dbReference>
<dbReference type="EMBL" id="AQHW01000029">
    <property type="protein sequence ID" value="KKB47373.1"/>
    <property type="molecule type" value="Genomic_DNA"/>
</dbReference>
<keyword evidence="4" id="KW-0804">Transcription</keyword>
<evidence type="ECO:0000313" key="8">
    <source>
        <dbReference type="Proteomes" id="UP000033035"/>
    </source>
</evidence>
<dbReference type="NCBIfam" id="TIGR02937">
    <property type="entry name" value="sigma70-ECF"/>
    <property type="match status" value="1"/>
</dbReference>
<dbReference type="SUPFAM" id="SSF88659">
    <property type="entry name" value="Sigma3 and sigma4 domains of RNA polymerase sigma factors"/>
    <property type="match status" value="1"/>
</dbReference>
<comment type="similarity">
    <text evidence="1">Belongs to the sigma-70 factor family. ECF subfamily.</text>
</comment>
<dbReference type="GO" id="GO:0003677">
    <property type="term" value="F:DNA binding"/>
    <property type="evidence" value="ECO:0007669"/>
    <property type="project" value="InterPro"/>
</dbReference>
<organism evidence="7 8">
    <name type="scientific">Parabacteroides gordonii MS-1 = DSM 23371</name>
    <dbReference type="NCBI Taxonomy" id="1203610"/>
    <lineage>
        <taxon>Bacteria</taxon>
        <taxon>Pseudomonadati</taxon>
        <taxon>Bacteroidota</taxon>
        <taxon>Bacteroidia</taxon>
        <taxon>Bacteroidales</taxon>
        <taxon>Tannerellaceae</taxon>
        <taxon>Parabacteroides</taxon>
    </lineage>
</organism>
<dbReference type="InterPro" id="IPR039425">
    <property type="entry name" value="RNA_pol_sigma-70-like"/>
</dbReference>
<dbReference type="SUPFAM" id="SSF88946">
    <property type="entry name" value="Sigma2 domain of RNA polymerase sigma factors"/>
    <property type="match status" value="1"/>
</dbReference>
<dbReference type="PANTHER" id="PTHR43133:SF46">
    <property type="entry name" value="RNA POLYMERASE SIGMA-70 FACTOR ECF SUBFAMILY"/>
    <property type="match status" value="1"/>
</dbReference>
<dbReference type="InterPro" id="IPR014327">
    <property type="entry name" value="RNA_pol_sigma70_bacteroid"/>
</dbReference>
<keyword evidence="3" id="KW-0731">Sigma factor</keyword>
<dbReference type="InterPro" id="IPR013324">
    <property type="entry name" value="RNA_pol_sigma_r3/r4-like"/>
</dbReference>
<dbReference type="HOGENOM" id="CLU_047691_4_0_10"/>
<feature type="domain" description="RNA polymerase sigma factor 70 region 4 type 2" evidence="6">
    <location>
        <begin position="124"/>
        <end position="174"/>
    </location>
</feature>
<dbReference type="STRING" id="1203610.HMPREF1536_05017"/>
<evidence type="ECO:0000259" key="6">
    <source>
        <dbReference type="Pfam" id="PF08281"/>
    </source>
</evidence>
<keyword evidence="8" id="KW-1185">Reference proteome</keyword>
<dbReference type="GO" id="GO:0006352">
    <property type="term" value="P:DNA-templated transcription initiation"/>
    <property type="evidence" value="ECO:0007669"/>
    <property type="project" value="InterPro"/>
</dbReference>
<dbReference type="AlphaFoldDB" id="A0A0F5IPF6"/>
<comment type="caution">
    <text evidence="7">The sequence shown here is derived from an EMBL/GenBank/DDBJ whole genome shotgun (WGS) entry which is preliminary data.</text>
</comment>
<name>A0A0F5IPF6_9BACT</name>
<feature type="domain" description="RNA polymerase sigma-70 region 2" evidence="5">
    <location>
        <begin position="39"/>
        <end position="94"/>
    </location>
</feature>
<sequence>MGAIKADRTDELFRRISFSDDEEAFRLLFYDFFSPLCVFAYRYVEDKATCEDIVQDTFFRIWKNRKSLDIHVSARNFLLTTVRNSCLDWLRKQAVEKRWEEKFMEEPEEDTSDLYTTVELEYLLNQALDKLPEQISSTFRSNRFDGKTYTEIAEEKNISVKTVESYMTKALKHLRVELKDYLPFFIGFLY</sequence>
<dbReference type="InterPro" id="IPR014284">
    <property type="entry name" value="RNA_pol_sigma-70_dom"/>
</dbReference>
<evidence type="ECO:0000313" key="7">
    <source>
        <dbReference type="EMBL" id="KKB47373.1"/>
    </source>
</evidence>
<dbReference type="Pfam" id="PF04542">
    <property type="entry name" value="Sigma70_r2"/>
    <property type="match status" value="1"/>
</dbReference>
<dbReference type="CDD" id="cd06171">
    <property type="entry name" value="Sigma70_r4"/>
    <property type="match status" value="1"/>
</dbReference>
<dbReference type="Gene3D" id="1.10.1740.10">
    <property type="match status" value="1"/>
</dbReference>
<dbReference type="Gene3D" id="1.10.10.10">
    <property type="entry name" value="Winged helix-like DNA-binding domain superfamily/Winged helix DNA-binding domain"/>
    <property type="match status" value="1"/>
</dbReference>
<evidence type="ECO:0000256" key="1">
    <source>
        <dbReference type="ARBA" id="ARBA00010641"/>
    </source>
</evidence>
<gene>
    <name evidence="7" type="ORF">HMPREF1536_05017</name>
</gene>